<dbReference type="InterPro" id="IPR022674">
    <property type="entry name" value="G6P_DH_NAD-bd"/>
</dbReference>
<dbReference type="PIRSF" id="PIRSF000110">
    <property type="entry name" value="G6PD"/>
    <property type="match status" value="1"/>
</dbReference>
<keyword evidence="9" id="KW-1185">Reference proteome</keyword>
<dbReference type="PRINTS" id="PR00079">
    <property type="entry name" value="G6PDHDRGNASE"/>
</dbReference>
<reference evidence="8" key="2">
    <citation type="submission" date="2020-09" db="EMBL/GenBank/DDBJ databases">
        <authorList>
            <person name="Sun Q."/>
            <person name="Zhou Y."/>
        </authorList>
    </citation>
    <scope>NUCLEOTIDE SEQUENCE</scope>
    <source>
        <strain evidence="8">CGMCC 1.15085</strain>
    </source>
</reference>
<dbReference type="Pfam" id="PF02781">
    <property type="entry name" value="G6PD_C"/>
    <property type="match status" value="1"/>
</dbReference>
<evidence type="ECO:0000259" key="6">
    <source>
        <dbReference type="Pfam" id="PF00479"/>
    </source>
</evidence>
<dbReference type="PANTHER" id="PTHR23429">
    <property type="entry name" value="GLUCOSE-6-PHOSPHATE 1-DEHYDROGENASE G6PD"/>
    <property type="match status" value="1"/>
</dbReference>
<keyword evidence="2" id="KW-0313">Glucose metabolism</keyword>
<organism evidence="8 9">
    <name type="scientific">Flexivirga endophytica</name>
    <dbReference type="NCBI Taxonomy" id="1849103"/>
    <lineage>
        <taxon>Bacteria</taxon>
        <taxon>Bacillati</taxon>
        <taxon>Actinomycetota</taxon>
        <taxon>Actinomycetes</taxon>
        <taxon>Micrococcales</taxon>
        <taxon>Dermacoccaceae</taxon>
        <taxon>Flexivirga</taxon>
    </lineage>
</organism>
<dbReference type="InterPro" id="IPR022675">
    <property type="entry name" value="G6P_DH_C"/>
</dbReference>
<dbReference type="PANTHER" id="PTHR23429:SF0">
    <property type="entry name" value="GLUCOSE-6-PHOSPHATE 1-DEHYDROGENASE"/>
    <property type="match status" value="1"/>
</dbReference>
<evidence type="ECO:0000256" key="3">
    <source>
        <dbReference type="ARBA" id="ARBA00022857"/>
    </source>
</evidence>
<keyword evidence="4" id="KW-0560">Oxidoreductase</keyword>
<feature type="domain" description="Glucose-6-phosphate dehydrogenase C-terminal" evidence="7">
    <location>
        <begin position="183"/>
        <end position="457"/>
    </location>
</feature>
<proteinExistence type="predicted"/>
<dbReference type="EMBL" id="BMHI01000002">
    <property type="protein sequence ID" value="GGB24456.1"/>
    <property type="molecule type" value="Genomic_DNA"/>
</dbReference>
<dbReference type="InterPro" id="IPR036291">
    <property type="entry name" value="NAD(P)-bd_dom_sf"/>
</dbReference>
<dbReference type="GO" id="GO:0006006">
    <property type="term" value="P:glucose metabolic process"/>
    <property type="evidence" value="ECO:0007669"/>
    <property type="project" value="UniProtKB-KW"/>
</dbReference>
<dbReference type="Gene3D" id="3.30.360.10">
    <property type="entry name" value="Dihydrodipicolinate Reductase, domain 2"/>
    <property type="match status" value="1"/>
</dbReference>
<evidence type="ECO:0000256" key="1">
    <source>
        <dbReference type="ARBA" id="ARBA00004937"/>
    </source>
</evidence>
<feature type="domain" description="Glucose-6-phosphate dehydrogenase NAD-binding" evidence="6">
    <location>
        <begin position="15"/>
        <end position="179"/>
    </location>
</feature>
<evidence type="ECO:0000256" key="5">
    <source>
        <dbReference type="ARBA" id="ARBA00023277"/>
    </source>
</evidence>
<keyword evidence="3" id="KW-0521">NADP</keyword>
<dbReference type="GO" id="GO:0004345">
    <property type="term" value="F:glucose-6-phosphate dehydrogenase activity"/>
    <property type="evidence" value="ECO:0007669"/>
    <property type="project" value="InterPro"/>
</dbReference>
<dbReference type="InterPro" id="IPR001282">
    <property type="entry name" value="G6P_DH"/>
</dbReference>
<accession>A0A916SZA3</accession>
<keyword evidence="5" id="KW-0119">Carbohydrate metabolism</keyword>
<evidence type="ECO:0000313" key="9">
    <source>
        <dbReference type="Proteomes" id="UP000636793"/>
    </source>
</evidence>
<evidence type="ECO:0000259" key="7">
    <source>
        <dbReference type="Pfam" id="PF02781"/>
    </source>
</evidence>
<comment type="pathway">
    <text evidence="1">Carbohydrate degradation; pentose phosphate pathway; D-ribulose 5-phosphate from D-glucose 6-phosphate (oxidative stage): step 1/3.</text>
</comment>
<evidence type="ECO:0000256" key="2">
    <source>
        <dbReference type="ARBA" id="ARBA00022526"/>
    </source>
</evidence>
<reference evidence="8" key="1">
    <citation type="journal article" date="2014" name="Int. J. Syst. Evol. Microbiol.">
        <title>Complete genome sequence of Corynebacterium casei LMG S-19264T (=DSM 44701T), isolated from a smear-ripened cheese.</title>
        <authorList>
            <consortium name="US DOE Joint Genome Institute (JGI-PGF)"/>
            <person name="Walter F."/>
            <person name="Albersmeier A."/>
            <person name="Kalinowski J."/>
            <person name="Ruckert C."/>
        </authorList>
    </citation>
    <scope>NUCLEOTIDE SEQUENCE</scope>
    <source>
        <strain evidence="8">CGMCC 1.15085</strain>
    </source>
</reference>
<dbReference type="Proteomes" id="UP000636793">
    <property type="component" value="Unassembled WGS sequence"/>
</dbReference>
<protein>
    <submittedName>
        <fullName evidence="8">Glucose-6-phosphate 1-dehydrogenase</fullName>
    </submittedName>
</protein>
<evidence type="ECO:0000313" key="8">
    <source>
        <dbReference type="EMBL" id="GGB24456.1"/>
    </source>
</evidence>
<name>A0A916SZA3_9MICO</name>
<dbReference type="AlphaFoldDB" id="A0A916SZA3"/>
<comment type="caution">
    <text evidence="8">The sequence shown here is derived from an EMBL/GenBank/DDBJ whole genome shotgun (WGS) entry which is preliminary data.</text>
</comment>
<sequence length="467" mass="51566">MLGAMAAETPVTLLILGAGGDLTHRLLLPGVGSLLKIEPSRKVQIVGADRADLTATQWKKRVEESFATVPVPARPARSALAKTRYQQTDLLDTEQLADLLAGCSGPLVIYFALPPAVSMKVCRLLEDIDLPDDTRLALEKPFGGDEKSARTFNAQLHKLVPEDHIFRVDHFLGRSTVLNLIGLRFANRILQPIWSAEHIERVEIIYDEDLALEGRAGYYDRAGALRDMLQSHLLQILGVFAMESIADLSAQEVQDQKAQVLRSTYLWGGSPKRSSKRARYTAGQIGRRKIPAYTREKGVDPSRETETLAQVQVEVRNNRWAGIPFTLRSGKALGTPRKQVIAYFRPVPHLPNGFDNTAAPDKLIIDLKPGAVSFVLTMNAEGSPMDLEQKELRAELAPGWMLPYGEVLREVLDGDNLLSVRGDAAESCWRIMDPVLKAWKAGRVPMEAYPAGSTGPKGWLPDDSLVR</sequence>
<dbReference type="SUPFAM" id="SSF51735">
    <property type="entry name" value="NAD(P)-binding Rossmann-fold domains"/>
    <property type="match status" value="1"/>
</dbReference>
<gene>
    <name evidence="8" type="primary">zwf</name>
    <name evidence="8" type="ORF">GCM10011492_13000</name>
</gene>
<evidence type="ECO:0000256" key="4">
    <source>
        <dbReference type="ARBA" id="ARBA00023002"/>
    </source>
</evidence>
<dbReference type="Gene3D" id="3.40.50.720">
    <property type="entry name" value="NAD(P)-binding Rossmann-like Domain"/>
    <property type="match status" value="1"/>
</dbReference>
<dbReference type="SUPFAM" id="SSF55347">
    <property type="entry name" value="Glyceraldehyde-3-phosphate dehydrogenase-like, C-terminal domain"/>
    <property type="match status" value="1"/>
</dbReference>
<dbReference type="NCBIfam" id="NF009492">
    <property type="entry name" value="PRK12853.1-3"/>
    <property type="match status" value="1"/>
</dbReference>
<dbReference type="Pfam" id="PF00479">
    <property type="entry name" value="G6PD_N"/>
    <property type="match status" value="1"/>
</dbReference>
<dbReference type="GO" id="GO:0009051">
    <property type="term" value="P:pentose-phosphate shunt, oxidative branch"/>
    <property type="evidence" value="ECO:0007669"/>
    <property type="project" value="TreeGrafter"/>
</dbReference>
<dbReference type="GO" id="GO:0005829">
    <property type="term" value="C:cytosol"/>
    <property type="evidence" value="ECO:0007669"/>
    <property type="project" value="TreeGrafter"/>
</dbReference>
<dbReference type="GO" id="GO:0050661">
    <property type="term" value="F:NADP binding"/>
    <property type="evidence" value="ECO:0007669"/>
    <property type="project" value="InterPro"/>
</dbReference>